<dbReference type="NCBIfam" id="TIGR01509">
    <property type="entry name" value="HAD-SF-IA-v3"/>
    <property type="match status" value="1"/>
</dbReference>
<dbReference type="AlphaFoldDB" id="A0A0L0FYK2"/>
<name>A0A0L0FYK2_9EUKA</name>
<dbReference type="EMBL" id="KQ242014">
    <property type="protein sequence ID" value="KNC81626.1"/>
    <property type="molecule type" value="Genomic_DNA"/>
</dbReference>
<dbReference type="SUPFAM" id="SSF56784">
    <property type="entry name" value="HAD-like"/>
    <property type="match status" value="1"/>
</dbReference>
<proteinExistence type="predicted"/>
<organism evidence="1 2">
    <name type="scientific">Sphaeroforma arctica JP610</name>
    <dbReference type="NCBI Taxonomy" id="667725"/>
    <lineage>
        <taxon>Eukaryota</taxon>
        <taxon>Ichthyosporea</taxon>
        <taxon>Ichthyophonida</taxon>
        <taxon>Sphaeroforma</taxon>
    </lineage>
</organism>
<dbReference type="Gene3D" id="1.10.260.80">
    <property type="match status" value="1"/>
</dbReference>
<dbReference type="InterPro" id="IPR036412">
    <property type="entry name" value="HAD-like_sf"/>
</dbReference>
<reference evidence="1 2" key="1">
    <citation type="submission" date="2011-02" db="EMBL/GenBank/DDBJ databases">
        <title>The Genome Sequence of Sphaeroforma arctica JP610.</title>
        <authorList>
            <consortium name="The Broad Institute Genome Sequencing Platform"/>
            <person name="Russ C."/>
            <person name="Cuomo C."/>
            <person name="Young S.K."/>
            <person name="Zeng Q."/>
            <person name="Gargeya S."/>
            <person name="Alvarado L."/>
            <person name="Berlin A."/>
            <person name="Chapman S.B."/>
            <person name="Chen Z."/>
            <person name="Freedman E."/>
            <person name="Gellesch M."/>
            <person name="Goldberg J."/>
            <person name="Griggs A."/>
            <person name="Gujja S."/>
            <person name="Heilman E."/>
            <person name="Heiman D."/>
            <person name="Howarth C."/>
            <person name="Mehta T."/>
            <person name="Neiman D."/>
            <person name="Pearson M."/>
            <person name="Roberts A."/>
            <person name="Saif S."/>
            <person name="Shea T."/>
            <person name="Shenoy N."/>
            <person name="Sisk P."/>
            <person name="Stolte C."/>
            <person name="Sykes S."/>
            <person name="White J."/>
            <person name="Yandava C."/>
            <person name="Burger G."/>
            <person name="Gray M.W."/>
            <person name="Holland P.W.H."/>
            <person name="King N."/>
            <person name="Lang F.B.F."/>
            <person name="Roger A.J."/>
            <person name="Ruiz-Trillo I."/>
            <person name="Haas B."/>
            <person name="Nusbaum C."/>
            <person name="Birren B."/>
        </authorList>
    </citation>
    <scope>NUCLEOTIDE SEQUENCE [LARGE SCALE GENOMIC DNA]</scope>
    <source>
        <strain evidence="1 2">JP610</strain>
    </source>
</reference>
<dbReference type="Proteomes" id="UP000054560">
    <property type="component" value="Unassembled WGS sequence"/>
</dbReference>
<dbReference type="RefSeq" id="XP_014155528.1">
    <property type="nucleotide sequence ID" value="XM_014300053.1"/>
</dbReference>
<dbReference type="Pfam" id="PF13419">
    <property type="entry name" value="HAD_2"/>
    <property type="match status" value="1"/>
</dbReference>
<dbReference type="OrthoDB" id="426235at2759"/>
<evidence type="ECO:0000313" key="2">
    <source>
        <dbReference type="Proteomes" id="UP000054560"/>
    </source>
</evidence>
<sequence length="205" mass="22499">MANPAKAASMALRDRRNWIFDMDGTLTIAMHDFQRIKQQLGLPSYKPILEALDEMPATLSKPIHDKLDLIELEIAANARCMPGALSLLSKLSAQGKNVGILTRNTKPAAEATLQACHMSTYFPSTYVLSRHCAAPKPSPHGLNILMDLWGATPEDTVMIGDFKFDLEAGRNAGVHTVHIDVTRTFAFPDITDTRISSLDELTAIL</sequence>
<dbReference type="Gene3D" id="3.40.50.1000">
    <property type="entry name" value="HAD superfamily/HAD-like"/>
    <property type="match status" value="1"/>
</dbReference>
<dbReference type="InterPro" id="IPR041492">
    <property type="entry name" value="HAD_2"/>
</dbReference>
<dbReference type="GeneID" id="25906568"/>
<protein>
    <recommendedName>
        <fullName evidence="3">HAD family hydrolase</fullName>
    </recommendedName>
</protein>
<evidence type="ECO:0000313" key="1">
    <source>
        <dbReference type="EMBL" id="KNC81626.1"/>
    </source>
</evidence>
<dbReference type="InterPro" id="IPR006439">
    <property type="entry name" value="HAD-SF_hydro_IA"/>
</dbReference>
<dbReference type="STRING" id="667725.A0A0L0FYK2"/>
<dbReference type="SFLD" id="SFLDG01129">
    <property type="entry name" value="C1.5:_HAD__Beta-PGM__Phosphata"/>
    <property type="match status" value="1"/>
</dbReference>
<dbReference type="PANTHER" id="PTHR43885">
    <property type="entry name" value="HALOACID DEHALOGENASE-LIKE HYDROLASE"/>
    <property type="match status" value="1"/>
</dbReference>
<evidence type="ECO:0008006" key="3">
    <source>
        <dbReference type="Google" id="ProtNLM"/>
    </source>
</evidence>
<keyword evidence="2" id="KW-1185">Reference proteome</keyword>
<dbReference type="InterPro" id="IPR023214">
    <property type="entry name" value="HAD_sf"/>
</dbReference>
<accession>A0A0L0FYK2</accession>
<dbReference type="PANTHER" id="PTHR43885:SF1">
    <property type="entry name" value="SUPERFAMILY HYDROLASE, PUTATIVE (AFU_ORTHOLOGUE AFUA_4G13290)-RELATED"/>
    <property type="match status" value="1"/>
</dbReference>
<gene>
    <name evidence="1" type="ORF">SARC_06064</name>
</gene>
<dbReference type="NCBIfam" id="TIGR01549">
    <property type="entry name" value="HAD-SF-IA-v1"/>
    <property type="match status" value="1"/>
</dbReference>
<dbReference type="SFLD" id="SFLDS00003">
    <property type="entry name" value="Haloacid_Dehalogenase"/>
    <property type="match status" value="1"/>
</dbReference>